<name>A0A6J8ER28_MYTCO</name>
<dbReference type="AlphaFoldDB" id="A0A6J8ER28"/>
<reference evidence="1 2" key="1">
    <citation type="submission" date="2020-06" db="EMBL/GenBank/DDBJ databases">
        <authorList>
            <person name="Li R."/>
            <person name="Bekaert M."/>
        </authorList>
    </citation>
    <scope>NUCLEOTIDE SEQUENCE [LARGE SCALE GENOMIC DNA]</scope>
    <source>
        <strain evidence="2">wild</strain>
    </source>
</reference>
<accession>A0A6J8ER28</accession>
<evidence type="ECO:0000313" key="2">
    <source>
        <dbReference type="Proteomes" id="UP000507470"/>
    </source>
</evidence>
<dbReference type="SUPFAM" id="SSF48452">
    <property type="entry name" value="TPR-like"/>
    <property type="match status" value="1"/>
</dbReference>
<proteinExistence type="predicted"/>
<dbReference type="InterPro" id="IPR011990">
    <property type="entry name" value="TPR-like_helical_dom_sf"/>
</dbReference>
<keyword evidence="2" id="KW-1185">Reference proteome</keyword>
<evidence type="ECO:0000313" key="1">
    <source>
        <dbReference type="EMBL" id="CAC5423064.1"/>
    </source>
</evidence>
<gene>
    <name evidence="1" type="ORF">MCOR_55073</name>
</gene>
<organism evidence="1 2">
    <name type="scientific">Mytilus coruscus</name>
    <name type="common">Sea mussel</name>
    <dbReference type="NCBI Taxonomy" id="42192"/>
    <lineage>
        <taxon>Eukaryota</taxon>
        <taxon>Metazoa</taxon>
        <taxon>Spiralia</taxon>
        <taxon>Lophotrochozoa</taxon>
        <taxon>Mollusca</taxon>
        <taxon>Bivalvia</taxon>
        <taxon>Autobranchia</taxon>
        <taxon>Pteriomorphia</taxon>
        <taxon>Mytilida</taxon>
        <taxon>Mytiloidea</taxon>
        <taxon>Mytilidae</taxon>
        <taxon>Mytilinae</taxon>
        <taxon>Mytilus</taxon>
    </lineage>
</organism>
<sequence>MSAENTLSVDIYKYLCHKIGYEDEVKVRRLTYIIDDLGIPSTKVTQITSGSKDEGLQLKGSDLDLMFIDPSFKVYESDRDVVPKSNRTKISRSIFFVMLSYANQDVPQILQIQPNSNNKHKYLKYKRDRSHLLIGTNSDANTALRRAKQISPSCEKHYRCKKKPLENIKPVYTITIKLRQEIIKHFTTNRFNPFSEPLFFICLGIAHQMLGEIDSARQCFLQASQKDQHHITSASKRLSNLDLPTMAFTV</sequence>
<protein>
    <submittedName>
        <fullName evidence="1">Uncharacterized protein</fullName>
    </submittedName>
</protein>
<dbReference type="Proteomes" id="UP000507470">
    <property type="component" value="Unassembled WGS sequence"/>
</dbReference>
<dbReference type="EMBL" id="CACVKT020009705">
    <property type="protein sequence ID" value="CAC5423064.1"/>
    <property type="molecule type" value="Genomic_DNA"/>
</dbReference>